<keyword evidence="2" id="KW-1185">Reference proteome</keyword>
<reference evidence="1" key="2">
    <citation type="submission" date="2025-09" db="UniProtKB">
        <authorList>
            <consortium name="Ensembl"/>
        </authorList>
    </citation>
    <scope>IDENTIFICATION</scope>
</reference>
<proteinExistence type="predicted"/>
<evidence type="ECO:0000313" key="1">
    <source>
        <dbReference type="Ensembl" id="ENSCABP00000020875.1"/>
    </source>
</evidence>
<evidence type="ECO:0000313" key="2">
    <source>
        <dbReference type="Proteomes" id="UP000694404"/>
    </source>
</evidence>
<reference evidence="1" key="1">
    <citation type="submission" date="2025-08" db="UniProtKB">
        <authorList>
            <consortium name="Ensembl"/>
        </authorList>
    </citation>
    <scope>IDENTIFICATION</scope>
</reference>
<accession>A0A8C0HB59</accession>
<sequence>TSQCAEELSDYGFNSYHPSSSVGLPTSSTLSLPTAPPIGPEGLFSMWQMTEQGAMVSSCSGGGPGWILGNTISLGGW</sequence>
<protein>
    <submittedName>
        <fullName evidence="1">Uncharacterized protein</fullName>
    </submittedName>
</protein>
<dbReference type="AlphaFoldDB" id="A0A8C0HB59"/>
<dbReference type="Proteomes" id="UP000694404">
    <property type="component" value="Unplaced"/>
</dbReference>
<dbReference type="Ensembl" id="ENSCABT00000022874.1">
    <property type="protein sequence ID" value="ENSCABP00000020875.1"/>
    <property type="gene ID" value="ENSCABG00000015396.1"/>
</dbReference>
<name>A0A8C0HB59_CHEAB</name>
<organism evidence="1 2">
    <name type="scientific">Chelonoidis abingdonii</name>
    <name type="common">Abingdon island giant tortoise</name>
    <name type="synonym">Testudo abingdonii</name>
    <dbReference type="NCBI Taxonomy" id="106734"/>
    <lineage>
        <taxon>Eukaryota</taxon>
        <taxon>Metazoa</taxon>
        <taxon>Chordata</taxon>
        <taxon>Craniata</taxon>
        <taxon>Vertebrata</taxon>
        <taxon>Euteleostomi</taxon>
        <taxon>Archelosauria</taxon>
        <taxon>Testudinata</taxon>
        <taxon>Testudines</taxon>
        <taxon>Cryptodira</taxon>
        <taxon>Durocryptodira</taxon>
        <taxon>Testudinoidea</taxon>
        <taxon>Testudinidae</taxon>
        <taxon>Chelonoidis</taxon>
    </lineage>
</organism>